<proteinExistence type="predicted"/>
<keyword evidence="1" id="KW-0812">Transmembrane</keyword>
<dbReference type="AlphaFoldDB" id="A0A233VWT7"/>
<protein>
    <submittedName>
        <fullName evidence="2">Uncharacterized protein</fullName>
    </submittedName>
</protein>
<evidence type="ECO:0000313" key="3">
    <source>
        <dbReference type="Proteomes" id="UP000215361"/>
    </source>
</evidence>
<accession>A0A233VWT7</accession>
<organism evidence="2 3">
    <name type="scientific">Finegoldia magna</name>
    <name type="common">Peptostreptococcus magnus</name>
    <dbReference type="NCBI Taxonomy" id="1260"/>
    <lineage>
        <taxon>Bacteria</taxon>
        <taxon>Bacillati</taxon>
        <taxon>Bacillota</taxon>
        <taxon>Tissierellia</taxon>
        <taxon>Tissierellales</taxon>
        <taxon>Peptoniphilaceae</taxon>
        <taxon>Finegoldia</taxon>
    </lineage>
</organism>
<dbReference type="RefSeq" id="WP_094202968.1">
    <property type="nucleotide sequence ID" value="NZ_NDYI01000023.1"/>
</dbReference>
<comment type="caution">
    <text evidence="2">The sequence shown here is derived from an EMBL/GenBank/DDBJ whole genome shotgun (WGS) entry which is preliminary data.</text>
</comment>
<keyword evidence="1" id="KW-0472">Membrane</keyword>
<sequence length="93" mass="10874">MNKLRNKLYKYEFITMILGVILFIVELKFATNYPRLVSALISPLSNIFIYAAIAIVLILIVFEMISAIKHRNFDILFFILIILAGLYLMYRII</sequence>
<dbReference type="EMBL" id="NDYI01000023">
    <property type="protein sequence ID" value="OXZ36852.1"/>
    <property type="molecule type" value="Genomic_DNA"/>
</dbReference>
<evidence type="ECO:0000313" key="2">
    <source>
        <dbReference type="EMBL" id="OXZ36852.1"/>
    </source>
</evidence>
<keyword evidence="1" id="KW-1133">Transmembrane helix</keyword>
<feature type="transmembrane region" description="Helical" evidence="1">
    <location>
        <begin position="73"/>
        <end position="90"/>
    </location>
</feature>
<reference evidence="3" key="1">
    <citation type="submission" date="2017-04" db="EMBL/GenBank/DDBJ databases">
        <title>Finegoldia magna isolated from orthopedic joint implant-associated infections.</title>
        <authorList>
            <person name="Bjorklund S."/>
            <person name="Bruggemann H."/>
            <person name="Jensen A."/>
            <person name="Hellmark B."/>
            <person name="Soderquist B."/>
        </authorList>
    </citation>
    <scope>NUCLEOTIDE SEQUENCE [LARGE SCALE GENOMIC DNA]</scope>
    <source>
        <strain evidence="3">08T492</strain>
    </source>
</reference>
<feature type="transmembrane region" description="Helical" evidence="1">
    <location>
        <begin position="12"/>
        <end position="30"/>
    </location>
</feature>
<feature type="transmembrane region" description="Helical" evidence="1">
    <location>
        <begin position="36"/>
        <end position="61"/>
    </location>
</feature>
<evidence type="ECO:0000256" key="1">
    <source>
        <dbReference type="SAM" id="Phobius"/>
    </source>
</evidence>
<gene>
    <name evidence="2" type="ORF">B9N56_07865</name>
</gene>
<dbReference type="Proteomes" id="UP000215361">
    <property type="component" value="Unassembled WGS sequence"/>
</dbReference>
<name>A0A233VWT7_FINMA</name>